<evidence type="ECO:0000256" key="1">
    <source>
        <dbReference type="SAM" id="Phobius"/>
    </source>
</evidence>
<dbReference type="Proteomes" id="UP000002654">
    <property type="component" value="Chromosome"/>
</dbReference>
<feature type="transmembrane region" description="Helical" evidence="1">
    <location>
        <begin position="68"/>
        <end position="86"/>
    </location>
</feature>
<feature type="transmembrane region" description="Helical" evidence="1">
    <location>
        <begin position="106"/>
        <end position="131"/>
    </location>
</feature>
<keyword evidence="1" id="KW-0472">Membrane</keyword>
<keyword evidence="1" id="KW-0812">Transmembrane</keyword>
<dbReference type="PaxDb" id="768679-TTX_1057"/>
<feature type="transmembrane region" description="Helical" evidence="1">
    <location>
        <begin position="186"/>
        <end position="212"/>
    </location>
</feature>
<feature type="transmembrane region" description="Helical" evidence="1">
    <location>
        <begin position="224"/>
        <end position="243"/>
    </location>
</feature>
<dbReference type="PATRIC" id="fig|768679.9.peg.1067"/>
<protein>
    <submittedName>
        <fullName evidence="2">Conserved membrane protein</fullName>
    </submittedName>
</protein>
<dbReference type="KEGG" id="ttn:TTX_1057"/>
<keyword evidence="3" id="KW-1185">Reference proteome</keyword>
<organism evidence="2 3">
    <name type="scientific">Thermoproteus tenax (strain ATCC 35583 / DSM 2078 / JCM 9277 / NBRC 100435 / Kra 1)</name>
    <dbReference type="NCBI Taxonomy" id="768679"/>
    <lineage>
        <taxon>Archaea</taxon>
        <taxon>Thermoproteota</taxon>
        <taxon>Thermoprotei</taxon>
        <taxon>Thermoproteales</taxon>
        <taxon>Thermoproteaceae</taxon>
        <taxon>Thermoproteus</taxon>
    </lineage>
</organism>
<dbReference type="InterPro" id="IPR051311">
    <property type="entry name" value="DedA_domain"/>
</dbReference>
<sequence>MTGQISLSRALYGELRGGIRCTDAPGPSRDYGHLARELSHKNSQKYNLVLPPVEAIFRYVEHLVRHTPLWLFLATFAIQSVPFSPVPSYIPLVFYTLYHVRSSSDLAAAVFVSAAGAIAGKIVVFLFGDWLKPLMPRKSRETFRELLRSIPEDKLSLALFLMAALPLPDDEVYILLRAGDYDLRKLLIVITPAKVLWAFSHVMYIVALRGAIAPLIGGGPLAEGALVSAVTLALTVAALRADWSQTFKCYRSHGAVAAVKTALKSIVGGSDLG</sequence>
<dbReference type="GeneID" id="11261945"/>
<dbReference type="PANTHER" id="PTHR42709">
    <property type="entry name" value="ALKALINE PHOSPHATASE LIKE PROTEIN"/>
    <property type="match status" value="1"/>
</dbReference>
<dbReference type="RefSeq" id="WP_014126956.1">
    <property type="nucleotide sequence ID" value="NC_016070.1"/>
</dbReference>
<dbReference type="OrthoDB" id="29196at2157"/>
<dbReference type="EMBL" id="FN869859">
    <property type="protein sequence ID" value="CCC81701.1"/>
    <property type="molecule type" value="Genomic_DNA"/>
</dbReference>
<dbReference type="PANTHER" id="PTHR42709:SF10">
    <property type="entry name" value="SNARE ASSOCIATED GOLGI PROTEIN"/>
    <property type="match status" value="1"/>
</dbReference>
<gene>
    <name evidence="2" type="ordered locus">TTX_1057</name>
</gene>
<evidence type="ECO:0000313" key="3">
    <source>
        <dbReference type="Proteomes" id="UP000002654"/>
    </source>
</evidence>
<dbReference type="AlphaFoldDB" id="G4RJF6"/>
<dbReference type="GO" id="GO:0005886">
    <property type="term" value="C:plasma membrane"/>
    <property type="evidence" value="ECO:0007669"/>
    <property type="project" value="TreeGrafter"/>
</dbReference>
<accession>G4RJF6</accession>
<dbReference type="eggNOG" id="arCOG03119">
    <property type="taxonomic scope" value="Archaea"/>
</dbReference>
<keyword evidence="1" id="KW-1133">Transmembrane helix</keyword>
<name>G4RJF6_THETK</name>
<evidence type="ECO:0000313" key="2">
    <source>
        <dbReference type="EMBL" id="CCC81701.1"/>
    </source>
</evidence>
<dbReference type="HOGENOM" id="CLU_088840_0_0_2"/>
<reference evidence="2 3" key="1">
    <citation type="journal article" date="2011" name="PLoS ONE">
        <title>The complete genome sequence of Thermoproteus tenax: a physiologically versatile member of the Crenarchaeota.</title>
        <authorList>
            <person name="Siebers B."/>
            <person name="Zaparty M."/>
            <person name="Raddatz G."/>
            <person name="Tjaden B."/>
            <person name="Albers S.V."/>
            <person name="Bell S.D."/>
            <person name="Blombach F."/>
            <person name="Kletzin A."/>
            <person name="Kyrpides N."/>
            <person name="Lanz C."/>
            <person name="Plagens A."/>
            <person name="Rampp M."/>
            <person name="Rosinus A."/>
            <person name="von Jan M."/>
            <person name="Makarova K.S."/>
            <person name="Klenk H.P."/>
            <person name="Schuster S.C."/>
            <person name="Hensel R."/>
        </authorList>
    </citation>
    <scope>NUCLEOTIDE SEQUENCE [LARGE SCALE GENOMIC DNA]</scope>
    <source>
        <strain evidence="3">ATCC 35583 / DSM 2078 / JCM 9277 / NBRC 100435 / Kra 1</strain>
    </source>
</reference>
<proteinExistence type="predicted"/>
<dbReference type="STRING" id="768679.TTX_1057"/>